<sequence length="219" mass="23773">MALARAPLVSGAQGANTEAERRLGPLRASQSNPEDDPSKDLTVLTILYLERVSPASDQKDALQLNSLPNSGSKNQQAGILSFLKHPLVADIIPKSVNVLSEEMGVLPLSRQSCSLRDAWALASWGRGVLPSNAPRGSEWRDLASRPLITCSRCCSVQRLWPHIFFAKGRVLPSYRTADTVDSVLPVDGFNHLVHLPRGPKQSTKGSLDSRDSKQQATVC</sequence>
<feature type="non-terminal residue" evidence="2">
    <location>
        <position position="219"/>
    </location>
</feature>
<gene>
    <name evidence="2" type="ORF">CCMP2556_LOCUS38411</name>
</gene>
<name>A0ABP0PQ95_9DINO</name>
<feature type="region of interest" description="Disordered" evidence="1">
    <location>
        <begin position="195"/>
        <end position="219"/>
    </location>
</feature>
<accession>A0ABP0PQ95</accession>
<evidence type="ECO:0000313" key="2">
    <source>
        <dbReference type="EMBL" id="CAK9077956.1"/>
    </source>
</evidence>
<keyword evidence="3" id="KW-1185">Reference proteome</keyword>
<dbReference type="EMBL" id="CAXAMN010023481">
    <property type="protein sequence ID" value="CAK9077956.1"/>
    <property type="molecule type" value="Genomic_DNA"/>
</dbReference>
<proteinExistence type="predicted"/>
<evidence type="ECO:0000256" key="1">
    <source>
        <dbReference type="SAM" id="MobiDB-lite"/>
    </source>
</evidence>
<dbReference type="Proteomes" id="UP001642484">
    <property type="component" value="Unassembled WGS sequence"/>
</dbReference>
<reference evidence="2 3" key="1">
    <citation type="submission" date="2024-02" db="EMBL/GenBank/DDBJ databases">
        <authorList>
            <person name="Chen Y."/>
            <person name="Shah S."/>
            <person name="Dougan E. K."/>
            <person name="Thang M."/>
            <person name="Chan C."/>
        </authorList>
    </citation>
    <scope>NUCLEOTIDE SEQUENCE [LARGE SCALE GENOMIC DNA]</scope>
</reference>
<protein>
    <submittedName>
        <fullName evidence="2">Uncharacterized protein</fullName>
    </submittedName>
</protein>
<feature type="region of interest" description="Disordered" evidence="1">
    <location>
        <begin position="1"/>
        <end position="39"/>
    </location>
</feature>
<comment type="caution">
    <text evidence="2">The sequence shown here is derived from an EMBL/GenBank/DDBJ whole genome shotgun (WGS) entry which is preliminary data.</text>
</comment>
<organism evidence="2 3">
    <name type="scientific">Durusdinium trenchii</name>
    <dbReference type="NCBI Taxonomy" id="1381693"/>
    <lineage>
        <taxon>Eukaryota</taxon>
        <taxon>Sar</taxon>
        <taxon>Alveolata</taxon>
        <taxon>Dinophyceae</taxon>
        <taxon>Suessiales</taxon>
        <taxon>Symbiodiniaceae</taxon>
        <taxon>Durusdinium</taxon>
    </lineage>
</organism>
<evidence type="ECO:0000313" key="3">
    <source>
        <dbReference type="Proteomes" id="UP001642484"/>
    </source>
</evidence>